<protein>
    <recommendedName>
        <fullName evidence="3">Phage protein Gp19/Gp15/Gp42</fullName>
    </recommendedName>
</protein>
<dbReference type="EMBL" id="FOQY01000005">
    <property type="protein sequence ID" value="SFI81946.1"/>
    <property type="molecule type" value="Genomic_DNA"/>
</dbReference>
<gene>
    <name evidence="1" type="ORF">SAMN05216275_10578</name>
</gene>
<dbReference type="AlphaFoldDB" id="A0A1I3LBS4"/>
<keyword evidence="2" id="KW-1185">Reference proteome</keyword>
<evidence type="ECO:0000313" key="1">
    <source>
        <dbReference type="EMBL" id="SFI81946.1"/>
    </source>
</evidence>
<reference evidence="2" key="1">
    <citation type="submission" date="2016-10" db="EMBL/GenBank/DDBJ databases">
        <authorList>
            <person name="Varghese N."/>
            <person name="Submissions S."/>
        </authorList>
    </citation>
    <scope>NUCLEOTIDE SEQUENCE [LARGE SCALE GENOMIC DNA]</scope>
    <source>
        <strain evidence="2">CGMCC 4.2126</strain>
    </source>
</reference>
<dbReference type="GeneID" id="96297611"/>
<dbReference type="RefSeq" id="WP_093886562.1">
    <property type="nucleotide sequence ID" value="NZ_FOQY01000005.1"/>
</dbReference>
<dbReference type="Proteomes" id="UP000199111">
    <property type="component" value="Unassembled WGS sequence"/>
</dbReference>
<organism evidence="1 2">
    <name type="scientific">Streptosporangium canum</name>
    <dbReference type="NCBI Taxonomy" id="324952"/>
    <lineage>
        <taxon>Bacteria</taxon>
        <taxon>Bacillati</taxon>
        <taxon>Actinomycetota</taxon>
        <taxon>Actinomycetes</taxon>
        <taxon>Streptosporangiales</taxon>
        <taxon>Streptosporangiaceae</taxon>
        <taxon>Streptosporangium</taxon>
    </lineage>
</organism>
<evidence type="ECO:0008006" key="3">
    <source>
        <dbReference type="Google" id="ProtNLM"/>
    </source>
</evidence>
<proteinExistence type="predicted"/>
<accession>A0A1I3LBS4</accession>
<evidence type="ECO:0000313" key="2">
    <source>
        <dbReference type="Proteomes" id="UP000199111"/>
    </source>
</evidence>
<sequence>MLMSVADIEARTGQVYEDERLDQVNAYITDVTALVESFLGRTYDTATPPAAVRAVACLEVIRYLNTDPGIAADRVGDLSTNYAYGGSVVALSSDVKTALRPFKWRSGLGSIQVISHLVPPPAEGSPP</sequence>
<name>A0A1I3LBS4_9ACTN</name>